<organism evidence="4 5">
    <name type="scientific">Sinobacterium caligoides</name>
    <dbReference type="NCBI Taxonomy" id="933926"/>
    <lineage>
        <taxon>Bacteria</taxon>
        <taxon>Pseudomonadati</taxon>
        <taxon>Pseudomonadota</taxon>
        <taxon>Gammaproteobacteria</taxon>
        <taxon>Cellvibrionales</taxon>
        <taxon>Spongiibacteraceae</taxon>
        <taxon>Sinobacterium</taxon>
    </lineage>
</organism>
<dbReference type="PANTHER" id="PTHR30619">
    <property type="entry name" value="DNA INTERNALIZATION/COMPETENCE PROTEIN COMEC/REC2"/>
    <property type="match status" value="1"/>
</dbReference>
<sequence>MNILKQTLLWALLACTTISQTNAETQSPDKRIDPLITVFNVDQAAAMVIISPNLEAVLIDSGRRADQGVRIANYLKDKGINTLKAVITTHYDADHIKGLPSLIENGIAVERVYDQGPSGKRTLLSPTGKQTVYGKYVISTGDFNGNGVQDEGESNFIRQKAEYGDTIYLGAEDEVSIRVVSVRGDTRGKSNDLDLDPSKGNKYFDENPGSIGVTIRHKEFTMYSGGDQTGASWKDKPRAEELMLLSGAIIGGNDVDVLNVNHHGSDTSTSSDLANKLKPEVSIISTKFGHDRLPKKTTLKQLAEAGSVVLITGDGQDDNGEFAESKSTEDDGWDASKYPIHNDQGDIEISITSGEYKVTSTNGFNRTYSFSQCKTPPAYIALQ</sequence>
<dbReference type="Gene3D" id="3.60.15.10">
    <property type="entry name" value="Ribonuclease Z/Hydroxyacylglutathione hydrolase-like"/>
    <property type="match status" value="1"/>
</dbReference>
<proteinExistence type="predicted"/>
<dbReference type="Proteomes" id="UP000275394">
    <property type="component" value="Unassembled WGS sequence"/>
</dbReference>
<dbReference type="PANTHER" id="PTHR30619:SF1">
    <property type="entry name" value="RECOMBINATION PROTEIN 2"/>
    <property type="match status" value="1"/>
</dbReference>
<dbReference type="OrthoDB" id="9761531at2"/>
<evidence type="ECO:0000256" key="1">
    <source>
        <dbReference type="SAM" id="MobiDB-lite"/>
    </source>
</evidence>
<keyword evidence="2" id="KW-0732">Signal</keyword>
<evidence type="ECO:0000313" key="4">
    <source>
        <dbReference type="EMBL" id="ROS05736.1"/>
    </source>
</evidence>
<keyword evidence="4" id="KW-0378">Hydrolase</keyword>
<dbReference type="EMBL" id="RKHR01000003">
    <property type="protein sequence ID" value="ROS05736.1"/>
    <property type="molecule type" value="Genomic_DNA"/>
</dbReference>
<feature type="chain" id="PRO_5018157297" evidence="2">
    <location>
        <begin position="24"/>
        <end position="383"/>
    </location>
</feature>
<feature type="signal peptide" evidence="2">
    <location>
        <begin position="1"/>
        <end position="23"/>
    </location>
</feature>
<reference evidence="4 5" key="1">
    <citation type="submission" date="2018-11" db="EMBL/GenBank/DDBJ databases">
        <title>Genomic Encyclopedia of Type Strains, Phase IV (KMG-IV): sequencing the most valuable type-strain genomes for metagenomic binning, comparative biology and taxonomic classification.</title>
        <authorList>
            <person name="Goeker M."/>
        </authorList>
    </citation>
    <scope>NUCLEOTIDE SEQUENCE [LARGE SCALE GENOMIC DNA]</scope>
    <source>
        <strain evidence="4 5">DSM 100316</strain>
    </source>
</reference>
<comment type="caution">
    <text evidence="4">The sequence shown here is derived from an EMBL/GenBank/DDBJ whole genome shotgun (WGS) entry which is preliminary data.</text>
</comment>
<dbReference type="AlphaFoldDB" id="A0A3N2E0W5"/>
<dbReference type="InterPro" id="IPR036866">
    <property type="entry name" value="RibonucZ/Hydroxyglut_hydro"/>
</dbReference>
<name>A0A3N2E0W5_9GAMM</name>
<dbReference type="Pfam" id="PF00753">
    <property type="entry name" value="Lactamase_B"/>
    <property type="match status" value="1"/>
</dbReference>
<keyword evidence="5" id="KW-1185">Reference proteome</keyword>
<evidence type="ECO:0000259" key="3">
    <source>
        <dbReference type="Pfam" id="PF00753"/>
    </source>
</evidence>
<dbReference type="GO" id="GO:0016787">
    <property type="term" value="F:hydrolase activity"/>
    <property type="evidence" value="ECO:0007669"/>
    <property type="project" value="UniProtKB-KW"/>
</dbReference>
<evidence type="ECO:0000313" key="5">
    <source>
        <dbReference type="Proteomes" id="UP000275394"/>
    </source>
</evidence>
<dbReference type="InterPro" id="IPR052159">
    <property type="entry name" value="Competence_DNA_uptake"/>
</dbReference>
<dbReference type="RefSeq" id="WP_123711632.1">
    <property type="nucleotide sequence ID" value="NZ_RKHR01000003.1"/>
</dbReference>
<protein>
    <submittedName>
        <fullName evidence="4">Beta-lactamase superfamily II metal-dependent hydrolase</fullName>
    </submittedName>
</protein>
<dbReference type="SUPFAM" id="SSF56281">
    <property type="entry name" value="Metallo-hydrolase/oxidoreductase"/>
    <property type="match status" value="1"/>
</dbReference>
<accession>A0A3N2E0W5</accession>
<evidence type="ECO:0000256" key="2">
    <source>
        <dbReference type="SAM" id="SignalP"/>
    </source>
</evidence>
<dbReference type="InterPro" id="IPR001279">
    <property type="entry name" value="Metallo-B-lactamas"/>
</dbReference>
<feature type="domain" description="Metallo-beta-lactamase" evidence="3">
    <location>
        <begin position="43"/>
        <end position="113"/>
    </location>
</feature>
<gene>
    <name evidence="4" type="ORF">EDC56_1287</name>
</gene>
<feature type="region of interest" description="Disordered" evidence="1">
    <location>
        <begin position="313"/>
        <end position="339"/>
    </location>
</feature>